<gene>
    <name evidence="4" type="ORF">F5Z01DRAFT_748360</name>
</gene>
<keyword evidence="5" id="KW-1185">Reference proteome</keyword>
<evidence type="ECO:0000256" key="2">
    <source>
        <dbReference type="SAM" id="Phobius"/>
    </source>
</evidence>
<dbReference type="EMBL" id="MU251247">
    <property type="protein sequence ID" value="KAG9256756.1"/>
    <property type="molecule type" value="Genomic_DNA"/>
</dbReference>
<dbReference type="InterPro" id="IPR015590">
    <property type="entry name" value="Aldehyde_DH_dom"/>
</dbReference>
<reference evidence="4" key="1">
    <citation type="journal article" date="2021" name="IMA Fungus">
        <title>Genomic characterization of three marine fungi, including Emericellopsis atlantica sp. nov. with signatures of a generalist lifestyle and marine biomass degradation.</title>
        <authorList>
            <person name="Hagestad O.C."/>
            <person name="Hou L."/>
            <person name="Andersen J.H."/>
            <person name="Hansen E.H."/>
            <person name="Altermark B."/>
            <person name="Li C."/>
            <person name="Kuhnert E."/>
            <person name="Cox R.J."/>
            <person name="Crous P.W."/>
            <person name="Spatafora J.W."/>
            <person name="Lail K."/>
            <person name="Amirebrahimi M."/>
            <person name="Lipzen A."/>
            <person name="Pangilinan J."/>
            <person name="Andreopoulos W."/>
            <person name="Hayes R.D."/>
            <person name="Ng V."/>
            <person name="Grigoriev I.V."/>
            <person name="Jackson S.A."/>
            <person name="Sutton T.D.S."/>
            <person name="Dobson A.D.W."/>
            <person name="Rama T."/>
        </authorList>
    </citation>
    <scope>NUCLEOTIDE SEQUENCE</scope>
    <source>
        <strain evidence="4">TS7</strain>
    </source>
</reference>
<name>A0A9P8CTF1_9HYPO</name>
<dbReference type="InterPro" id="IPR016162">
    <property type="entry name" value="Ald_DH_N"/>
</dbReference>
<dbReference type="InterPro" id="IPR016163">
    <property type="entry name" value="Ald_DH_C"/>
</dbReference>
<evidence type="ECO:0000313" key="5">
    <source>
        <dbReference type="Proteomes" id="UP000887229"/>
    </source>
</evidence>
<dbReference type="GO" id="GO:0016620">
    <property type="term" value="F:oxidoreductase activity, acting on the aldehyde or oxo group of donors, NAD or NADP as acceptor"/>
    <property type="evidence" value="ECO:0007669"/>
    <property type="project" value="InterPro"/>
</dbReference>
<protein>
    <submittedName>
        <fullName evidence="4">Aldehyde/histidinol dehydrogenase</fullName>
    </submittedName>
</protein>
<proteinExistence type="predicted"/>
<dbReference type="PANTHER" id="PTHR43111:SF1">
    <property type="entry name" value="ALDEHYDE DEHYDROGENASE B-RELATED"/>
    <property type="match status" value="1"/>
</dbReference>
<dbReference type="PANTHER" id="PTHR43111">
    <property type="entry name" value="ALDEHYDE DEHYDROGENASE B-RELATED"/>
    <property type="match status" value="1"/>
</dbReference>
<keyword evidence="2" id="KW-0812">Transmembrane</keyword>
<evidence type="ECO:0000259" key="3">
    <source>
        <dbReference type="Pfam" id="PF00171"/>
    </source>
</evidence>
<evidence type="ECO:0000313" key="4">
    <source>
        <dbReference type="EMBL" id="KAG9256756.1"/>
    </source>
</evidence>
<feature type="transmembrane region" description="Helical" evidence="2">
    <location>
        <begin position="454"/>
        <end position="480"/>
    </location>
</feature>
<dbReference type="OrthoDB" id="5596991at2759"/>
<accession>A0A9P8CTF1</accession>
<organism evidence="4 5">
    <name type="scientific">Emericellopsis atlantica</name>
    <dbReference type="NCBI Taxonomy" id="2614577"/>
    <lineage>
        <taxon>Eukaryota</taxon>
        <taxon>Fungi</taxon>
        <taxon>Dikarya</taxon>
        <taxon>Ascomycota</taxon>
        <taxon>Pezizomycotina</taxon>
        <taxon>Sordariomycetes</taxon>
        <taxon>Hypocreomycetidae</taxon>
        <taxon>Hypocreales</taxon>
        <taxon>Bionectriaceae</taxon>
        <taxon>Emericellopsis</taxon>
    </lineage>
</organism>
<dbReference type="Gene3D" id="3.40.309.10">
    <property type="entry name" value="Aldehyde Dehydrogenase, Chain A, domain 2"/>
    <property type="match status" value="1"/>
</dbReference>
<feature type="compositionally biased region" description="Polar residues" evidence="1">
    <location>
        <begin position="260"/>
        <end position="277"/>
    </location>
</feature>
<sequence>MERQSRPFASIRSSAIDGIAQNPYYKLAQLKKLHQALVENAARIQNVMSEDAGSTPVSVKVEFCLALRCVADAHASIEPKKVLADEYALAHGVDSPEAREPVGIVVIEPSSHSFTHSLLAALAPALAAGNCAIVQYENSLRRTPGVVLEIIGRALDSDIFTFTSKPATDADIGHRHIRVIQNGTLETCPSHHLVSAPMTPVVAFVERDADIDAAAKAIAIARFSQGGNSPYAPDVVLVNEWIKPQFLTAVVQQHVHISSKDTSPSKPTRGTRSNVATESEKEGSNIISLGQNGTIIDVGDRQSILARPKVTQASLRILAVKSMDDAIEISNQIGPLAAAYAFCTPAMAKYFCQFTKSELHFANQLPTKLLYGPMAPNGNPPCDASLTLYTQNMFTVPRPQFIVSAKNNERIDAFHFGRDSVQDLDKFAAEATAQLPDPKRPGKAVPLGFFEQGIVTGLALTLSALIGGSGLIGYSVLWYWRTQRS</sequence>
<dbReference type="Proteomes" id="UP000887229">
    <property type="component" value="Unassembled WGS sequence"/>
</dbReference>
<dbReference type="RefSeq" id="XP_046120680.1">
    <property type="nucleotide sequence ID" value="XM_046266987.1"/>
</dbReference>
<evidence type="ECO:0000256" key="1">
    <source>
        <dbReference type="SAM" id="MobiDB-lite"/>
    </source>
</evidence>
<dbReference type="SUPFAM" id="SSF53720">
    <property type="entry name" value="ALDH-like"/>
    <property type="match status" value="1"/>
</dbReference>
<dbReference type="InterPro" id="IPR016161">
    <property type="entry name" value="Ald_DH/histidinol_DH"/>
</dbReference>
<keyword evidence="2" id="KW-0472">Membrane</keyword>
<comment type="caution">
    <text evidence="4">The sequence shown here is derived from an EMBL/GenBank/DDBJ whole genome shotgun (WGS) entry which is preliminary data.</text>
</comment>
<dbReference type="AlphaFoldDB" id="A0A9P8CTF1"/>
<dbReference type="GeneID" id="70297890"/>
<feature type="region of interest" description="Disordered" evidence="1">
    <location>
        <begin position="257"/>
        <end position="282"/>
    </location>
</feature>
<dbReference type="Gene3D" id="3.40.605.10">
    <property type="entry name" value="Aldehyde Dehydrogenase, Chain A, domain 1"/>
    <property type="match status" value="1"/>
</dbReference>
<feature type="domain" description="Aldehyde dehydrogenase" evidence="3">
    <location>
        <begin position="23"/>
        <end position="153"/>
    </location>
</feature>
<keyword evidence="2" id="KW-1133">Transmembrane helix</keyword>
<dbReference type="Pfam" id="PF00171">
    <property type="entry name" value="Aldedh"/>
    <property type="match status" value="1"/>
</dbReference>